<dbReference type="EMBL" id="JAWXVH010000003">
    <property type="protein sequence ID" value="MDX6185881.1"/>
    <property type="molecule type" value="Genomic_DNA"/>
</dbReference>
<dbReference type="PANTHER" id="PTHR12526">
    <property type="entry name" value="GLYCOSYLTRANSFERASE"/>
    <property type="match status" value="1"/>
</dbReference>
<proteinExistence type="predicted"/>
<dbReference type="Pfam" id="PF00534">
    <property type="entry name" value="Glycos_transf_1"/>
    <property type="match status" value="1"/>
</dbReference>
<protein>
    <submittedName>
        <fullName evidence="3">Glycosyltransferase</fullName>
        <ecNumber evidence="3">2.4.-.-</ecNumber>
    </submittedName>
</protein>
<evidence type="ECO:0000313" key="2">
    <source>
        <dbReference type="EMBL" id="MDX6182206.1"/>
    </source>
</evidence>
<evidence type="ECO:0000259" key="1">
    <source>
        <dbReference type="Pfam" id="PF00534"/>
    </source>
</evidence>
<comment type="caution">
    <text evidence="3">The sequence shown here is derived from an EMBL/GenBank/DDBJ whole genome shotgun (WGS) entry which is preliminary data.</text>
</comment>
<dbReference type="CDD" id="cd03801">
    <property type="entry name" value="GT4_PimA-like"/>
    <property type="match status" value="1"/>
</dbReference>
<accession>A0AAJ2SG68</accession>
<reference evidence="3 5" key="1">
    <citation type="submission" date="2023-11" db="EMBL/GenBank/DDBJ databases">
        <title>Unpublished Manusciprt.</title>
        <authorList>
            <person name="Saticioglu I.B."/>
            <person name="Ay H."/>
            <person name="Ajmi N."/>
            <person name="Altun S."/>
            <person name="Duman M."/>
        </authorList>
    </citation>
    <scope>NUCLEOTIDE SEQUENCE</scope>
    <source>
        <strain evidence="2 5">Fl-33</strain>
        <strain evidence="3">Fl-77</strain>
    </source>
</reference>
<dbReference type="InterPro" id="IPR001296">
    <property type="entry name" value="Glyco_trans_1"/>
</dbReference>
<keyword evidence="3" id="KW-0808">Transferase</keyword>
<dbReference type="Proteomes" id="UP001278738">
    <property type="component" value="Unassembled WGS sequence"/>
</dbReference>
<evidence type="ECO:0000313" key="4">
    <source>
        <dbReference type="Proteomes" id="UP001270053"/>
    </source>
</evidence>
<dbReference type="SUPFAM" id="SSF53756">
    <property type="entry name" value="UDP-Glycosyltransferase/glycogen phosphorylase"/>
    <property type="match status" value="1"/>
</dbReference>
<dbReference type="AlphaFoldDB" id="A0AAJ2SG68"/>
<evidence type="ECO:0000313" key="5">
    <source>
        <dbReference type="Proteomes" id="UP001278738"/>
    </source>
</evidence>
<dbReference type="EMBL" id="JAWXVG010000003">
    <property type="protein sequence ID" value="MDX6182206.1"/>
    <property type="molecule type" value="Genomic_DNA"/>
</dbReference>
<evidence type="ECO:0000313" key="3">
    <source>
        <dbReference type="EMBL" id="MDX6185881.1"/>
    </source>
</evidence>
<dbReference type="Gene3D" id="3.40.50.2000">
    <property type="entry name" value="Glycogen Phosphorylase B"/>
    <property type="match status" value="2"/>
</dbReference>
<keyword evidence="3" id="KW-0328">Glycosyltransferase</keyword>
<gene>
    <name evidence="2" type="ORF">SGQ18_08545</name>
    <name evidence="3" type="ORF">SGQ44_08945</name>
</gene>
<organism evidence="3 4">
    <name type="scientific">Flavobacterium flavipigmentatum</name>
    <dbReference type="NCBI Taxonomy" id="2893884"/>
    <lineage>
        <taxon>Bacteria</taxon>
        <taxon>Pseudomonadati</taxon>
        <taxon>Bacteroidota</taxon>
        <taxon>Flavobacteriia</taxon>
        <taxon>Flavobacteriales</taxon>
        <taxon>Flavobacteriaceae</taxon>
        <taxon>Flavobacterium</taxon>
    </lineage>
</organism>
<dbReference type="RefSeq" id="WP_229975075.1">
    <property type="nucleotide sequence ID" value="NZ_CP087133.1"/>
</dbReference>
<sequence length="381" mass="44375">MIERGKIKIAIVTNIIPSYREHFYDIVLDNDSYEIEVFCQSKVEGSNIKSSHERYGKKINILKSYSPFKSERLVIQFLPVFKLFKDFDILVVDGNLRHITQALLSTIFKIFGKKIVVWSNVYTFGGSKQKQSFRLKWWRIFDNFLMYTEKDVEELIKMDFKNKNILAINNGLNQNLIDNQRQLWNNDLLLKFKKQHNINSENIIISSGRVNIVNDHALTIEAIKIVKKSITDILWIVIGNGSELENLKEIIKKNDLDNNILLLGEIYEEDKKCPWFLISKAFVHSGPIGLSLFNAFGYSLPVITHDYFSYHGPEFCLFEDGKTGYLFQYKNAHHFASKILEALEKENEISEIRKNVYDIVKSKNNTNIMASQFFKMIKSVS</sequence>
<dbReference type="Proteomes" id="UP001270053">
    <property type="component" value="Unassembled WGS sequence"/>
</dbReference>
<dbReference type="GO" id="GO:0016757">
    <property type="term" value="F:glycosyltransferase activity"/>
    <property type="evidence" value="ECO:0007669"/>
    <property type="project" value="UniProtKB-KW"/>
</dbReference>
<keyword evidence="5" id="KW-1185">Reference proteome</keyword>
<dbReference type="EC" id="2.4.-.-" evidence="3"/>
<name>A0AAJ2SG68_9FLAO</name>
<feature type="domain" description="Glycosyl transferase family 1" evidence="1">
    <location>
        <begin position="192"/>
        <end position="356"/>
    </location>
</feature>